<protein>
    <recommendedName>
        <fullName evidence="5">Outer membrane protein beta-barrel domain-containing protein</fullName>
    </recommendedName>
</protein>
<organism evidence="3 4">
    <name type="scientific">Fulvivirga sediminis</name>
    <dbReference type="NCBI Taxonomy" id="2803949"/>
    <lineage>
        <taxon>Bacteria</taxon>
        <taxon>Pseudomonadati</taxon>
        <taxon>Bacteroidota</taxon>
        <taxon>Cytophagia</taxon>
        <taxon>Cytophagales</taxon>
        <taxon>Fulvivirgaceae</taxon>
        <taxon>Fulvivirga</taxon>
    </lineage>
</organism>
<keyword evidence="2" id="KW-0812">Transmembrane</keyword>
<feature type="region of interest" description="Disordered" evidence="1">
    <location>
        <begin position="324"/>
        <end position="346"/>
    </location>
</feature>
<proteinExistence type="predicted"/>
<feature type="compositionally biased region" description="Polar residues" evidence="1">
    <location>
        <begin position="209"/>
        <end position="218"/>
    </location>
</feature>
<name>A0A937K0Q2_9BACT</name>
<reference evidence="3" key="1">
    <citation type="submission" date="2021-01" db="EMBL/GenBank/DDBJ databases">
        <title>Fulvivirga kasyanovii gen. nov., sp nov., a novel member of the phylum Bacteroidetes isolated from seawater in a mussel farm.</title>
        <authorList>
            <person name="Zhao L.-H."/>
            <person name="Wang Z.-J."/>
        </authorList>
    </citation>
    <scope>NUCLEOTIDE SEQUENCE</scope>
    <source>
        <strain evidence="3">2943</strain>
    </source>
</reference>
<dbReference type="SUPFAM" id="SSF56935">
    <property type="entry name" value="Porins"/>
    <property type="match status" value="1"/>
</dbReference>
<accession>A0A937K0Q2</accession>
<gene>
    <name evidence="3" type="ORF">JL102_06780</name>
</gene>
<evidence type="ECO:0000256" key="1">
    <source>
        <dbReference type="SAM" id="MobiDB-lite"/>
    </source>
</evidence>
<sequence>MSDENNHIEQFFKKHLDVEHSSFIEEDWAKMEKMLDEQDLAAGVPPRSGMGWRRGLTMVAVVALIAFLLGWYGHSWSGKEDNNNELESQAEQLEEVIKSEVLGEAPPNDGSTWSDNIISQTEDQSQDFDQVSIKASDKKRRNTPDNDQIALLGPEDSPSDEYASEPKEIDNYNYKLAEANAGKEQPAYGGSQRQSPVKEAIVNPPLASEENNSTVDNPSNEEREQGNDLKEAGVHHFVYELKENPLLDKQEGNSSEKKPLGESRMKNPEETGVKAGHKEDDLLVNDKPEHVETKEVDKNKAAAIMGNKAESTIDYNGGYVYDSESNNQHTSAMGSDNDHNSESNEIDVSSMITEQEPEYLEGKDGLLSVPYRWSFAPQKVEQEIIEEDIIKEEKSGIQWKEWYVGLSVAPDLNSIGLTSSKQVSGKVGLRFDWDFLPKTSLRVGVYYNRKRYTAMGSDYNPPEGYWEYQTDGVIPSTINGKCRVIDIPITLSYNFLNKGKWTFGASTGISNYILLDQDYCYEFDQPYSGPATRWVTDEKETAKWSIANLSLIAQYSLGRQTFIQVEPYVQVPLQKIGWAQVSLYGTGAMLTIKRKLQF</sequence>
<feature type="compositionally biased region" description="Polar residues" evidence="1">
    <location>
        <begin position="109"/>
        <end position="129"/>
    </location>
</feature>
<keyword evidence="2" id="KW-0472">Membrane</keyword>
<dbReference type="RefSeq" id="WP_202243507.1">
    <property type="nucleotide sequence ID" value="NZ_JAESIY010000003.1"/>
</dbReference>
<evidence type="ECO:0000313" key="4">
    <source>
        <dbReference type="Proteomes" id="UP000659388"/>
    </source>
</evidence>
<evidence type="ECO:0000313" key="3">
    <source>
        <dbReference type="EMBL" id="MBL3655827.1"/>
    </source>
</evidence>
<evidence type="ECO:0008006" key="5">
    <source>
        <dbReference type="Google" id="ProtNLM"/>
    </source>
</evidence>
<evidence type="ECO:0000256" key="2">
    <source>
        <dbReference type="SAM" id="Phobius"/>
    </source>
</evidence>
<dbReference type="AlphaFoldDB" id="A0A937K0Q2"/>
<keyword evidence="4" id="KW-1185">Reference proteome</keyword>
<comment type="caution">
    <text evidence="3">The sequence shown here is derived from an EMBL/GenBank/DDBJ whole genome shotgun (WGS) entry which is preliminary data.</text>
</comment>
<feature type="compositionally biased region" description="Polar residues" evidence="1">
    <location>
        <begin position="324"/>
        <end position="334"/>
    </location>
</feature>
<keyword evidence="2" id="KW-1133">Transmembrane helix</keyword>
<feature type="transmembrane region" description="Helical" evidence="2">
    <location>
        <begin position="55"/>
        <end position="73"/>
    </location>
</feature>
<feature type="compositionally biased region" description="Basic and acidic residues" evidence="1">
    <location>
        <begin position="220"/>
        <end position="279"/>
    </location>
</feature>
<dbReference type="EMBL" id="JAESIY010000003">
    <property type="protein sequence ID" value="MBL3655827.1"/>
    <property type="molecule type" value="Genomic_DNA"/>
</dbReference>
<feature type="region of interest" description="Disordered" evidence="1">
    <location>
        <begin position="102"/>
        <end position="279"/>
    </location>
</feature>
<dbReference type="Proteomes" id="UP000659388">
    <property type="component" value="Unassembled WGS sequence"/>
</dbReference>